<evidence type="ECO:0000313" key="11">
    <source>
        <dbReference type="EMBL" id="PSL43997.1"/>
    </source>
</evidence>
<dbReference type="GO" id="GO:0006780">
    <property type="term" value="P:uroporphyrinogen III biosynthetic process"/>
    <property type="evidence" value="ECO:0007669"/>
    <property type="project" value="UniProtKB-UniRule"/>
</dbReference>
<evidence type="ECO:0000256" key="2">
    <source>
        <dbReference type="ARBA" id="ARBA00008133"/>
    </source>
</evidence>
<protein>
    <recommendedName>
        <fullName evidence="7 9">Uroporphyrinogen-III synthase</fullName>
        <ecNumber evidence="3 9">4.2.1.75</ecNumber>
    </recommendedName>
</protein>
<dbReference type="SUPFAM" id="SSF69618">
    <property type="entry name" value="HemD-like"/>
    <property type="match status" value="1"/>
</dbReference>
<dbReference type="Pfam" id="PF02602">
    <property type="entry name" value="HEM4"/>
    <property type="match status" value="1"/>
</dbReference>
<keyword evidence="4 9" id="KW-0456">Lyase</keyword>
<dbReference type="UniPathway" id="UPA00251">
    <property type="reaction ID" value="UER00320"/>
</dbReference>
<reference evidence="11 12" key="1">
    <citation type="submission" date="2018-03" db="EMBL/GenBank/DDBJ databases">
        <title>Genomic Encyclopedia of Type Strains, Phase III (KMG-III): the genomes of soil and plant-associated and newly described type strains.</title>
        <authorList>
            <person name="Whitman W."/>
        </authorList>
    </citation>
    <scope>NUCLEOTIDE SEQUENCE [LARGE SCALE GENOMIC DNA]</scope>
    <source>
        <strain evidence="11 12">CGMCC 1.07653</strain>
    </source>
</reference>
<gene>
    <name evidence="11" type="ORF">B0H94_10954</name>
</gene>
<name>A0A2P8HCP2_9BACI</name>
<evidence type="ECO:0000256" key="4">
    <source>
        <dbReference type="ARBA" id="ARBA00023239"/>
    </source>
</evidence>
<evidence type="ECO:0000259" key="10">
    <source>
        <dbReference type="Pfam" id="PF02602"/>
    </source>
</evidence>
<dbReference type="AlphaFoldDB" id="A0A2P8HCP2"/>
<proteinExistence type="inferred from homology"/>
<comment type="function">
    <text evidence="6 9">Catalyzes cyclization of the linear tetrapyrrole, hydroxymethylbilane, to the macrocyclic uroporphyrinogen III.</text>
</comment>
<sequence>MTLPRVLVTRAAHQNASLSALLRQCGYIPAAVPLIRMEGVLDRSSKAQLWKNIQASTWVVFTSVNTVTFFMKAGGSAAKLIHTSVAAVGEKTKNALEAEGIQVDLVPKRYNAETLADALIAETAPGTEIFLPKSRQARPVLFNRLHAAGRSVRELALYDTVVNETSARTLQQELRHPHLFAVTFASPSSVSAFTQLAEEKPEELKLPVVCIGPTTSEKAVQAGFQHVNTAEPYTAEGLLHQLEHIRKGET</sequence>
<accession>A0A2P8HCP2</accession>
<comment type="pathway">
    <text evidence="1 9">Porphyrin-containing compound metabolism; protoporphyrin-IX biosynthesis; coproporphyrinogen-III from 5-aminolevulinate: step 3/4.</text>
</comment>
<dbReference type="InterPro" id="IPR003754">
    <property type="entry name" value="4pyrrol_synth_uPrphyn_synth"/>
</dbReference>
<dbReference type="Proteomes" id="UP000242310">
    <property type="component" value="Unassembled WGS sequence"/>
</dbReference>
<dbReference type="CDD" id="cd06578">
    <property type="entry name" value="HemD"/>
    <property type="match status" value="1"/>
</dbReference>
<keyword evidence="5 9" id="KW-0627">Porphyrin biosynthesis</keyword>
<evidence type="ECO:0000256" key="5">
    <source>
        <dbReference type="ARBA" id="ARBA00023244"/>
    </source>
</evidence>
<comment type="caution">
    <text evidence="11">The sequence shown here is derived from an EMBL/GenBank/DDBJ whole genome shotgun (WGS) entry which is preliminary data.</text>
</comment>
<evidence type="ECO:0000256" key="8">
    <source>
        <dbReference type="ARBA" id="ARBA00048617"/>
    </source>
</evidence>
<dbReference type="InterPro" id="IPR036108">
    <property type="entry name" value="4pyrrol_syn_uPrphyn_synt_sf"/>
</dbReference>
<dbReference type="Gene3D" id="3.40.50.10090">
    <property type="match status" value="2"/>
</dbReference>
<dbReference type="InterPro" id="IPR039793">
    <property type="entry name" value="UROS/Hem4"/>
</dbReference>
<keyword evidence="12" id="KW-1185">Reference proteome</keyword>
<dbReference type="PANTHER" id="PTHR38042">
    <property type="entry name" value="UROPORPHYRINOGEN-III SYNTHASE, CHLOROPLASTIC"/>
    <property type="match status" value="1"/>
</dbReference>
<evidence type="ECO:0000313" key="12">
    <source>
        <dbReference type="Proteomes" id="UP000242310"/>
    </source>
</evidence>
<dbReference type="EMBL" id="PYAV01000009">
    <property type="protein sequence ID" value="PSL43997.1"/>
    <property type="molecule type" value="Genomic_DNA"/>
</dbReference>
<evidence type="ECO:0000256" key="7">
    <source>
        <dbReference type="ARBA" id="ARBA00040167"/>
    </source>
</evidence>
<evidence type="ECO:0000256" key="9">
    <source>
        <dbReference type="RuleBase" id="RU366031"/>
    </source>
</evidence>
<evidence type="ECO:0000256" key="6">
    <source>
        <dbReference type="ARBA" id="ARBA00037589"/>
    </source>
</evidence>
<organism evidence="11 12">
    <name type="scientific">Salsuginibacillus halophilus</name>
    <dbReference type="NCBI Taxonomy" id="517424"/>
    <lineage>
        <taxon>Bacteria</taxon>
        <taxon>Bacillati</taxon>
        <taxon>Bacillota</taxon>
        <taxon>Bacilli</taxon>
        <taxon>Bacillales</taxon>
        <taxon>Bacillaceae</taxon>
        <taxon>Salsuginibacillus</taxon>
    </lineage>
</organism>
<dbReference type="GO" id="GO:0004852">
    <property type="term" value="F:uroporphyrinogen-III synthase activity"/>
    <property type="evidence" value="ECO:0007669"/>
    <property type="project" value="UniProtKB-UniRule"/>
</dbReference>
<dbReference type="OrthoDB" id="9815856at2"/>
<comment type="catalytic activity">
    <reaction evidence="8 9">
        <text>hydroxymethylbilane = uroporphyrinogen III + H2O</text>
        <dbReference type="Rhea" id="RHEA:18965"/>
        <dbReference type="ChEBI" id="CHEBI:15377"/>
        <dbReference type="ChEBI" id="CHEBI:57308"/>
        <dbReference type="ChEBI" id="CHEBI:57845"/>
        <dbReference type="EC" id="4.2.1.75"/>
    </reaction>
</comment>
<dbReference type="RefSeq" id="WP_106589102.1">
    <property type="nucleotide sequence ID" value="NZ_PYAV01000009.1"/>
</dbReference>
<dbReference type="GO" id="GO:0006782">
    <property type="term" value="P:protoporphyrinogen IX biosynthetic process"/>
    <property type="evidence" value="ECO:0007669"/>
    <property type="project" value="UniProtKB-UniRule"/>
</dbReference>
<dbReference type="EC" id="4.2.1.75" evidence="3 9"/>
<dbReference type="PANTHER" id="PTHR38042:SF1">
    <property type="entry name" value="UROPORPHYRINOGEN-III SYNTHASE, CHLOROPLASTIC"/>
    <property type="match status" value="1"/>
</dbReference>
<comment type="similarity">
    <text evidence="2 9">Belongs to the uroporphyrinogen-III synthase family.</text>
</comment>
<feature type="domain" description="Tetrapyrrole biosynthesis uroporphyrinogen III synthase" evidence="10">
    <location>
        <begin position="17"/>
        <end position="239"/>
    </location>
</feature>
<evidence type="ECO:0000256" key="3">
    <source>
        <dbReference type="ARBA" id="ARBA00013109"/>
    </source>
</evidence>
<evidence type="ECO:0000256" key="1">
    <source>
        <dbReference type="ARBA" id="ARBA00004772"/>
    </source>
</evidence>